<proteinExistence type="predicted"/>
<name>A0AC34FAQ3_9BILA</name>
<dbReference type="WBParaSite" id="ES5_v2.g14137.t1">
    <property type="protein sequence ID" value="ES5_v2.g14137.t1"/>
    <property type="gene ID" value="ES5_v2.g14137"/>
</dbReference>
<dbReference type="Proteomes" id="UP000887579">
    <property type="component" value="Unplaced"/>
</dbReference>
<organism evidence="1 2">
    <name type="scientific">Panagrolaimus sp. ES5</name>
    <dbReference type="NCBI Taxonomy" id="591445"/>
    <lineage>
        <taxon>Eukaryota</taxon>
        <taxon>Metazoa</taxon>
        <taxon>Ecdysozoa</taxon>
        <taxon>Nematoda</taxon>
        <taxon>Chromadorea</taxon>
        <taxon>Rhabditida</taxon>
        <taxon>Tylenchina</taxon>
        <taxon>Panagrolaimomorpha</taxon>
        <taxon>Panagrolaimoidea</taxon>
        <taxon>Panagrolaimidae</taxon>
        <taxon>Panagrolaimus</taxon>
    </lineage>
</organism>
<accession>A0AC34FAQ3</accession>
<evidence type="ECO:0000313" key="2">
    <source>
        <dbReference type="WBParaSite" id="ES5_v2.g14137.t1"/>
    </source>
</evidence>
<evidence type="ECO:0000313" key="1">
    <source>
        <dbReference type="Proteomes" id="UP000887579"/>
    </source>
</evidence>
<protein>
    <submittedName>
        <fullName evidence="2">BTB domain-containing protein</fullName>
    </submittedName>
</protein>
<reference evidence="2" key="1">
    <citation type="submission" date="2022-11" db="UniProtKB">
        <authorList>
            <consortium name="WormBaseParasite"/>
        </authorList>
    </citation>
    <scope>IDENTIFICATION</scope>
</reference>
<sequence length="814" mass="96296">MYYDDDYYRKRKRNPEISRETLTLQNNVYKMQLQRYEIFKAQDPETGDFDFTLEFGEKKIYIHKFVVTPVSETLNAMFSVRWNKTGNNKMVIHDYSYDEFFQFICFIYSGGCDLTKENIFELTDMAEFYGVQTLKEYCDYFLSKIRYEKETFYNMVEFEERYTLKGLNESLQSYFSSYNMKLLIEGDDFVTLDKRIVKRLSTFKRSSDYEEDFLKAVFNWAQHQALTKQTAAGDEKNDMKEAVKKEFSAILPQIKFSKVNFDYLKDFIAENEYLFSRSELYEALMSSNRNWRSEERFFVFIYKLVEKHILEDQKITPDLNVDEAWKTEFIKLTPRFEYSGLNFQFLMKLPADKKDLLFSPSEMCKAFSKCSKNRVTEEEQAFEKAYEMAEMVALEKQKTTSDDNFNLNDAIENEFGQFLDDFYYNRMTLNFTVEFIVPKSFLFSYSKLKKMLLRSQEINQEKLFDAIYKLTENKVAKRQAASFDPDFNFNRVMKSLLDEVLDEIKFPEMKLEYVIENIVDKRFLFTVPVLYELLLKCKRSDDQEELFFKAVYELAEKNVTEKQEEDLVPNFDLKTAVKEELMKFLSYFKFNLMSLEFLTDFVGFTFNALDLNKLFLNSRKRYSNEAECFQAIYVLAEKQAHEKQKKSGANFSLVKTIKEDLSVTLQNVQYYLMDEIFLMDFVVKNGMLSIDAALHVHDYRVVITNDGKTISGSFVDTFGIKDALGSNGFKVAARAKFKQRFNRLKFPVPTTKSPLQMMKGGQWYLLLEQDGSLGLKFSRYVANTDYLIAEMKSQDERFELTLNTPTTITNFVKE</sequence>